<feature type="compositionally biased region" description="Polar residues" evidence="1">
    <location>
        <begin position="20"/>
        <end position="30"/>
    </location>
</feature>
<reference evidence="2" key="2">
    <citation type="submission" date="2007-03" db="EMBL/GenBank/DDBJ databases">
        <authorList>
            <consortium name="The International Medicago Genome Annotation Group"/>
        </authorList>
    </citation>
    <scope>NUCLEOTIDE SEQUENCE</scope>
</reference>
<feature type="compositionally biased region" description="Basic and acidic residues" evidence="1">
    <location>
        <begin position="9"/>
        <end position="19"/>
    </location>
</feature>
<evidence type="ECO:0000256" key="1">
    <source>
        <dbReference type="SAM" id="MobiDB-lite"/>
    </source>
</evidence>
<sequence length="106" mass="12145">MLIRVVDPTQHHEEPRYEQPQHQGVEAQQQAIREVAPRPEGFPGGGGPTDMSLLPNFDRHEEHKLTPSSHEKKIRTDKLTIPRPEADWLWDRVNGFGLASLLQTKH</sequence>
<accession>A2Q1U8</accession>
<reference evidence="2" key="1">
    <citation type="submission" date="2004-10" db="EMBL/GenBank/DDBJ databases">
        <authorList>
            <person name="Town C.D."/>
        </authorList>
    </citation>
    <scope>NUCLEOTIDE SEQUENCE</scope>
</reference>
<dbReference type="AlphaFoldDB" id="A2Q1U8"/>
<organism evidence="2">
    <name type="scientific">Medicago truncatula</name>
    <name type="common">Barrel medic</name>
    <name type="synonym">Medicago tribuloides</name>
    <dbReference type="NCBI Taxonomy" id="3880"/>
    <lineage>
        <taxon>Eukaryota</taxon>
        <taxon>Viridiplantae</taxon>
        <taxon>Streptophyta</taxon>
        <taxon>Embryophyta</taxon>
        <taxon>Tracheophyta</taxon>
        <taxon>Spermatophyta</taxon>
        <taxon>Magnoliopsida</taxon>
        <taxon>eudicotyledons</taxon>
        <taxon>Gunneridae</taxon>
        <taxon>Pentapetalae</taxon>
        <taxon>rosids</taxon>
        <taxon>fabids</taxon>
        <taxon>Fabales</taxon>
        <taxon>Fabaceae</taxon>
        <taxon>Papilionoideae</taxon>
        <taxon>50 kb inversion clade</taxon>
        <taxon>NPAAA clade</taxon>
        <taxon>Hologalegina</taxon>
        <taxon>IRL clade</taxon>
        <taxon>Trifolieae</taxon>
        <taxon>Medicago</taxon>
    </lineage>
</organism>
<protein>
    <submittedName>
        <fullName evidence="2">Uncharacterized protein</fullName>
    </submittedName>
</protein>
<proteinExistence type="predicted"/>
<evidence type="ECO:0000313" key="2">
    <source>
        <dbReference type="EMBL" id="ABN05920.1"/>
    </source>
</evidence>
<feature type="region of interest" description="Disordered" evidence="1">
    <location>
        <begin position="1"/>
        <end position="30"/>
    </location>
</feature>
<name>A2Q1U8_MEDTR</name>
<gene>
    <name evidence="2" type="ORF">MtrDRAFT_AC149129g34v2</name>
</gene>
<dbReference type="EMBL" id="AC149129">
    <property type="protein sequence ID" value="ABN05920.1"/>
    <property type="molecule type" value="Genomic_DNA"/>
</dbReference>